<accession>A0A2K4ZEA8</accession>
<sequence>MRSSLGFHTMKLSMYLIKTDQLLEDFKKYSKQTRSIQIYPDKNGDTIIRFFPKDNGIKWSICHNVWINKMNGSVDIINVTINPKILSGTTDYITAATYHDLNVAITNFNSISKQISPLLNTFDFYTLNRIDYCINFDLNELIGEYDPELIMNLIGRSDIPRYYKKWSKYDNIAHRQKSKPGSFYLINESVNVNCYSKYMQLQARSQENMERGYPPISQEIMDGARSIIRFEIQCKYHKTYALSNMAQKSGNLDCNKYKSLLAPDKCNQIIEYYFNRIIGKGDWYTLHEAIQIIKSHGYNSQHKKRLIDALQLVSQCRSVAKAKTFYQGNELESFKRTLKELSILEINPVTIPREWDTKHIPNLLRVYNSKMYDEWSMSFCQLLTSKELRQLYKKP</sequence>
<dbReference type="RefSeq" id="WP_103238861.1">
    <property type="nucleotide sequence ID" value="NZ_JANJZD010000006.1"/>
</dbReference>
<gene>
    <name evidence="1" type="ORF">AMURIS_01502</name>
</gene>
<dbReference type="AlphaFoldDB" id="A0A2K4ZEA8"/>
<organism evidence="1 2">
    <name type="scientific">Acetatifactor muris</name>
    <dbReference type="NCBI Taxonomy" id="879566"/>
    <lineage>
        <taxon>Bacteria</taxon>
        <taxon>Bacillati</taxon>
        <taxon>Bacillota</taxon>
        <taxon>Clostridia</taxon>
        <taxon>Lachnospirales</taxon>
        <taxon>Lachnospiraceae</taxon>
        <taxon>Acetatifactor</taxon>
    </lineage>
</organism>
<dbReference type="Proteomes" id="UP000236311">
    <property type="component" value="Unassembled WGS sequence"/>
</dbReference>
<dbReference type="OrthoDB" id="2570938at2"/>
<protein>
    <submittedName>
        <fullName evidence="1">Uncharacterized protein</fullName>
    </submittedName>
</protein>
<proteinExistence type="predicted"/>
<reference evidence="1 2" key="1">
    <citation type="submission" date="2018-01" db="EMBL/GenBank/DDBJ databases">
        <authorList>
            <person name="Gaut B.S."/>
            <person name="Morton B.R."/>
            <person name="Clegg M.T."/>
            <person name="Duvall M.R."/>
        </authorList>
    </citation>
    <scope>NUCLEOTIDE SEQUENCE [LARGE SCALE GENOMIC DNA]</scope>
    <source>
        <strain evidence="1">GP69</strain>
    </source>
</reference>
<keyword evidence="2" id="KW-1185">Reference proteome</keyword>
<evidence type="ECO:0000313" key="1">
    <source>
        <dbReference type="EMBL" id="SOY28791.1"/>
    </source>
</evidence>
<dbReference type="EMBL" id="OFSM01000006">
    <property type="protein sequence ID" value="SOY28791.1"/>
    <property type="molecule type" value="Genomic_DNA"/>
</dbReference>
<name>A0A2K4ZEA8_9FIRM</name>
<evidence type="ECO:0000313" key="2">
    <source>
        <dbReference type="Proteomes" id="UP000236311"/>
    </source>
</evidence>